<sequence>MSWLDWAVIAAYFGALAWLSWSVIRKNEDTATDYFLAGRNLSWWIVGSSIFASNIGSEHLVGLAGSGATDGVAMAHYELHAWCLLVLGWVLVPFYMRSKVFTMPEFLERRFSPMNRWVLSIISLVAYVLTKIAVAIFAAGIVFSVLLPDIRIGPLDSFWIGSILMIVLTGLYTILGGLRAVAYTEALQTLVLVTGSVLVTFFGLRALGGWGELRLIAGSEMFNLWKPLVPEGVIGTWAPVRELNVVGDVVREAWYFNTNYPWLPMLFCAPIIGLWYWCTDQYIVQRALGAPSEREARRGAIFAAVLKLLPVFIFIIPGLICFALASSGRVPEIQQVLLDANGEIIRDEAQKAFPLLVATVLPAGVRGLVVAGLLAALMSSLAGVFNASATLFTMDFYSKLHPDVSQHRLVWIGRVATSVMVLIGLAWIPVIQGGRGLYDYLQGVQAYLGAPIAVVFFLGVFFKRLNAQGALATLLTGFLLGIFRLAVDTPVKLGLDGYENGYVYGSFLWVINNMFFQYYSLLIFFVSVAVMVGVSYATREPDYASISGLTYGTMTVEDRVDSRSSWGVRDVFASAMILVAIVASYLYFSG</sequence>
<feature type="transmembrane region" description="Helical" evidence="6">
    <location>
        <begin position="516"/>
        <end position="537"/>
    </location>
</feature>
<dbReference type="InterPro" id="IPR038377">
    <property type="entry name" value="Na/Glc_symporter_sf"/>
</dbReference>
<evidence type="ECO:0000256" key="1">
    <source>
        <dbReference type="ARBA" id="ARBA00004141"/>
    </source>
</evidence>
<evidence type="ECO:0000256" key="6">
    <source>
        <dbReference type="SAM" id="Phobius"/>
    </source>
</evidence>
<dbReference type="PROSITE" id="PS50283">
    <property type="entry name" value="NA_SOLUT_SYMP_3"/>
    <property type="match status" value="1"/>
</dbReference>
<dbReference type="AlphaFoldDB" id="A0A381P0U4"/>
<keyword evidence="3 6" id="KW-0812">Transmembrane</keyword>
<protein>
    <recommendedName>
        <fullName evidence="8">Na+/glucose cotransporter</fullName>
    </recommendedName>
</protein>
<dbReference type="GO" id="GO:0005886">
    <property type="term" value="C:plasma membrane"/>
    <property type="evidence" value="ECO:0007669"/>
    <property type="project" value="TreeGrafter"/>
</dbReference>
<dbReference type="CDD" id="cd10329">
    <property type="entry name" value="SLC5sbd_SGLT1-like"/>
    <property type="match status" value="1"/>
</dbReference>
<dbReference type="EMBL" id="UINC01000747">
    <property type="protein sequence ID" value="SUZ60501.1"/>
    <property type="molecule type" value="Genomic_DNA"/>
</dbReference>
<evidence type="ECO:0000313" key="7">
    <source>
        <dbReference type="EMBL" id="SUZ60501.1"/>
    </source>
</evidence>
<comment type="subcellular location">
    <subcellularLocation>
        <location evidence="1">Membrane</location>
        <topology evidence="1">Multi-pass membrane protein</topology>
    </subcellularLocation>
</comment>
<dbReference type="NCBIfam" id="TIGR00813">
    <property type="entry name" value="sss"/>
    <property type="match status" value="1"/>
</dbReference>
<organism evidence="7">
    <name type="scientific">marine metagenome</name>
    <dbReference type="NCBI Taxonomy" id="408172"/>
    <lineage>
        <taxon>unclassified sequences</taxon>
        <taxon>metagenomes</taxon>
        <taxon>ecological metagenomes</taxon>
    </lineage>
</organism>
<accession>A0A381P0U4</accession>
<feature type="transmembrane region" description="Helical" evidence="6">
    <location>
        <begin position="260"/>
        <end position="278"/>
    </location>
</feature>
<dbReference type="Pfam" id="PF00474">
    <property type="entry name" value="SSF"/>
    <property type="match status" value="1"/>
</dbReference>
<feature type="transmembrane region" description="Helical" evidence="6">
    <location>
        <begin position="190"/>
        <end position="211"/>
    </location>
</feature>
<evidence type="ECO:0000256" key="3">
    <source>
        <dbReference type="ARBA" id="ARBA00022692"/>
    </source>
</evidence>
<comment type="similarity">
    <text evidence="2">Belongs to the sodium:solute symporter (SSF) (TC 2.A.21) family.</text>
</comment>
<dbReference type="PANTHER" id="PTHR11819">
    <property type="entry name" value="SOLUTE CARRIER FAMILY 5"/>
    <property type="match status" value="1"/>
</dbReference>
<dbReference type="Gene3D" id="1.20.1730.10">
    <property type="entry name" value="Sodium/glucose cotransporter"/>
    <property type="match status" value="1"/>
</dbReference>
<dbReference type="PANTHER" id="PTHR11819:SF195">
    <property type="entry name" value="SODIUM_GLUCOSE COTRANSPORTER 4"/>
    <property type="match status" value="1"/>
</dbReference>
<gene>
    <name evidence="7" type="ORF">METZ01_LOCUS13355</name>
</gene>
<feature type="transmembrane region" description="Helical" evidence="6">
    <location>
        <begin position="6"/>
        <end position="24"/>
    </location>
</feature>
<feature type="transmembrane region" description="Helical" evidence="6">
    <location>
        <begin position="158"/>
        <end position="178"/>
    </location>
</feature>
<evidence type="ECO:0008006" key="8">
    <source>
        <dbReference type="Google" id="ProtNLM"/>
    </source>
</evidence>
<feature type="transmembrane region" description="Helical" evidence="6">
    <location>
        <begin position="444"/>
        <end position="462"/>
    </location>
</feature>
<feature type="transmembrane region" description="Helical" evidence="6">
    <location>
        <begin position="117"/>
        <end position="146"/>
    </location>
</feature>
<feature type="transmembrane region" description="Helical" evidence="6">
    <location>
        <begin position="299"/>
        <end position="325"/>
    </location>
</feature>
<dbReference type="InterPro" id="IPR001734">
    <property type="entry name" value="Na/solute_symporter"/>
</dbReference>
<keyword evidence="4 6" id="KW-1133">Transmembrane helix</keyword>
<feature type="transmembrane region" description="Helical" evidence="6">
    <location>
        <begin position="36"/>
        <end position="57"/>
    </location>
</feature>
<feature type="transmembrane region" description="Helical" evidence="6">
    <location>
        <begin position="368"/>
        <end position="397"/>
    </location>
</feature>
<evidence type="ECO:0000256" key="4">
    <source>
        <dbReference type="ARBA" id="ARBA00022989"/>
    </source>
</evidence>
<feature type="transmembrane region" description="Helical" evidence="6">
    <location>
        <begin position="77"/>
        <end position="96"/>
    </location>
</feature>
<evidence type="ECO:0000256" key="2">
    <source>
        <dbReference type="ARBA" id="ARBA00006434"/>
    </source>
</evidence>
<feature type="transmembrane region" description="Helical" evidence="6">
    <location>
        <begin position="409"/>
        <end position="432"/>
    </location>
</feature>
<evidence type="ECO:0000256" key="5">
    <source>
        <dbReference type="ARBA" id="ARBA00023136"/>
    </source>
</evidence>
<keyword evidence="5 6" id="KW-0472">Membrane</keyword>
<dbReference type="GO" id="GO:0005412">
    <property type="term" value="F:D-glucose:sodium symporter activity"/>
    <property type="evidence" value="ECO:0007669"/>
    <property type="project" value="TreeGrafter"/>
</dbReference>
<feature type="transmembrane region" description="Helical" evidence="6">
    <location>
        <begin position="469"/>
        <end position="487"/>
    </location>
</feature>
<reference evidence="7" key="1">
    <citation type="submission" date="2018-05" db="EMBL/GenBank/DDBJ databases">
        <authorList>
            <person name="Lanie J.A."/>
            <person name="Ng W.-L."/>
            <person name="Kazmierczak K.M."/>
            <person name="Andrzejewski T.M."/>
            <person name="Davidsen T.M."/>
            <person name="Wayne K.J."/>
            <person name="Tettelin H."/>
            <person name="Glass J.I."/>
            <person name="Rusch D."/>
            <person name="Podicherti R."/>
            <person name="Tsui H.-C.T."/>
            <person name="Winkler M.E."/>
        </authorList>
    </citation>
    <scope>NUCLEOTIDE SEQUENCE</scope>
</reference>
<name>A0A381P0U4_9ZZZZ</name>
<proteinExistence type="inferred from homology"/>
<feature type="transmembrane region" description="Helical" evidence="6">
    <location>
        <begin position="571"/>
        <end position="588"/>
    </location>
</feature>